<feature type="transmembrane region" description="Helical" evidence="1">
    <location>
        <begin position="34"/>
        <end position="57"/>
    </location>
</feature>
<protein>
    <submittedName>
        <fullName evidence="2">Uncharacterized protein</fullName>
    </submittedName>
</protein>
<keyword evidence="1" id="KW-0472">Membrane</keyword>
<feature type="transmembrane region" description="Helical" evidence="1">
    <location>
        <begin position="112"/>
        <end position="129"/>
    </location>
</feature>
<evidence type="ECO:0000313" key="2">
    <source>
        <dbReference type="EMBL" id="MED6185917.1"/>
    </source>
</evidence>
<keyword evidence="1" id="KW-0812">Transmembrane</keyword>
<name>A0ABU6WJ82_9FABA</name>
<reference evidence="2 3" key="1">
    <citation type="journal article" date="2023" name="Plants (Basel)">
        <title>Bridging the Gap: Combining Genomics and Transcriptomics Approaches to Understand Stylosanthes scabra, an Orphan Legume from the Brazilian Caatinga.</title>
        <authorList>
            <person name="Ferreira-Neto J.R.C."/>
            <person name="da Silva M.D."/>
            <person name="Binneck E."/>
            <person name="de Melo N.F."/>
            <person name="da Silva R.H."/>
            <person name="de Melo A.L.T.M."/>
            <person name="Pandolfi V."/>
            <person name="Bustamante F.O."/>
            <person name="Brasileiro-Vidal A.C."/>
            <person name="Benko-Iseppon A.M."/>
        </authorList>
    </citation>
    <scope>NUCLEOTIDE SEQUENCE [LARGE SCALE GENOMIC DNA]</scope>
    <source>
        <tissue evidence="2">Leaves</tissue>
    </source>
</reference>
<dbReference type="EMBL" id="JASCZI010181807">
    <property type="protein sequence ID" value="MED6185917.1"/>
    <property type="molecule type" value="Genomic_DNA"/>
</dbReference>
<evidence type="ECO:0000256" key="1">
    <source>
        <dbReference type="SAM" id="Phobius"/>
    </source>
</evidence>
<accession>A0ABU6WJ82</accession>
<gene>
    <name evidence="2" type="ORF">PIB30_061759</name>
</gene>
<sequence length="199" mass="22645">MATDRTLADNSNRDLSSNSSRGWREYVRTVRRRVFEMSSSLHAVLLVFCLLILYRLVKIISTKEFDFPHGDKPLLKFGEALDVFFDEMLITSAFSVFSFLTWLLVSPVQLELQFSALIILLYGNLYYFAVLIRACSGVYVDLEGFKLPLVLFCTVGALGIAWLCVLFTLLMGYIGWRKAGGREKTINIRLGDLVPFIPH</sequence>
<keyword evidence="1" id="KW-1133">Transmembrane helix</keyword>
<evidence type="ECO:0000313" key="3">
    <source>
        <dbReference type="Proteomes" id="UP001341840"/>
    </source>
</evidence>
<proteinExistence type="predicted"/>
<feature type="transmembrane region" description="Helical" evidence="1">
    <location>
        <begin position="88"/>
        <end position="105"/>
    </location>
</feature>
<organism evidence="2 3">
    <name type="scientific">Stylosanthes scabra</name>
    <dbReference type="NCBI Taxonomy" id="79078"/>
    <lineage>
        <taxon>Eukaryota</taxon>
        <taxon>Viridiplantae</taxon>
        <taxon>Streptophyta</taxon>
        <taxon>Embryophyta</taxon>
        <taxon>Tracheophyta</taxon>
        <taxon>Spermatophyta</taxon>
        <taxon>Magnoliopsida</taxon>
        <taxon>eudicotyledons</taxon>
        <taxon>Gunneridae</taxon>
        <taxon>Pentapetalae</taxon>
        <taxon>rosids</taxon>
        <taxon>fabids</taxon>
        <taxon>Fabales</taxon>
        <taxon>Fabaceae</taxon>
        <taxon>Papilionoideae</taxon>
        <taxon>50 kb inversion clade</taxon>
        <taxon>dalbergioids sensu lato</taxon>
        <taxon>Dalbergieae</taxon>
        <taxon>Pterocarpus clade</taxon>
        <taxon>Stylosanthes</taxon>
    </lineage>
</organism>
<feature type="transmembrane region" description="Helical" evidence="1">
    <location>
        <begin position="149"/>
        <end position="174"/>
    </location>
</feature>
<dbReference type="Proteomes" id="UP001341840">
    <property type="component" value="Unassembled WGS sequence"/>
</dbReference>
<keyword evidence="3" id="KW-1185">Reference proteome</keyword>
<comment type="caution">
    <text evidence="2">The sequence shown here is derived from an EMBL/GenBank/DDBJ whole genome shotgun (WGS) entry which is preliminary data.</text>
</comment>